<dbReference type="OrthoDB" id="47059at2759"/>
<accession>A0A4P9YVG1</accession>
<proteinExistence type="predicted"/>
<dbReference type="PANTHER" id="PTHR24016:SF0">
    <property type="entry name" value="CONSERVED OLIGOMERIC GOLGI COMPLEX SUBUNIT 4"/>
    <property type="match status" value="1"/>
</dbReference>
<evidence type="ECO:0000313" key="3">
    <source>
        <dbReference type="Proteomes" id="UP000278143"/>
    </source>
</evidence>
<dbReference type="AlphaFoldDB" id="A0A4P9YVG1"/>
<dbReference type="InterPro" id="IPR013167">
    <property type="entry name" value="COG4_M"/>
</dbReference>
<sequence length="599" mass="68940">MLALEDIQRWTTLDELERGWAQAEQQQRQLGKIRRAMEQLQDIEELQDCITGTLACLSLKDYDKAAVHLYRSTKLSSVLESQHARLAVTPRAILDQARAELRRIVQDEFAEAVRNHDQEAIRRYFKLFPMIGEDTLGLILYADFLCSLISERCKDHQVEKTGPRSAQAKMTKLYEMVAMLIDHHYPLVETNYGPGRMLYIMYRIQREVDTQAGMLLDSFHEEYDVDKLETKQRKQLSVKSAFGLGIDLRLLDRFLKELAVMSEKTAIYHRFLERRARAEQETLTEDEIEQRGDLKEASMALNDAGLLQNSRLVSTMASLLRHYLPMERYFTRKSIAKVLQMDEAGDHDKTSTSLEDVFFILKNCCQRAIALCHVNSGVAGLKLLLYPRDAQRGHMICLNNMEVACDYMLKLVEKLRDSLAAVGNIYAADDLDAMTRALDSLPTLEAKTRIILAQESIEEHFEQHLQNKLYSLVQRLFKPTRYLLTEMAYKEQELNDNTPSRFITETESLLAPYYETFTTANWIAFYKLAACTILEAWEAALYSARVNELGAFQVDKDTSALGTFLRNKRPAKCPLVSERLERLSEINMLLTIDDVCHQA</sequence>
<dbReference type="EMBL" id="KZ990479">
    <property type="protein sequence ID" value="RKP24053.1"/>
    <property type="molecule type" value="Genomic_DNA"/>
</dbReference>
<dbReference type="SMART" id="SM00762">
    <property type="entry name" value="Cog4"/>
    <property type="match status" value="1"/>
</dbReference>
<dbReference type="InterPro" id="IPR048682">
    <property type="entry name" value="COG4"/>
</dbReference>
<name>A0A4P9YVG1_9FUNG</name>
<evidence type="ECO:0000259" key="1">
    <source>
        <dbReference type="SMART" id="SM00762"/>
    </source>
</evidence>
<dbReference type="Gene3D" id="1.20.58.1970">
    <property type="match status" value="1"/>
</dbReference>
<dbReference type="Pfam" id="PF08318">
    <property type="entry name" value="COG4_m"/>
    <property type="match status" value="1"/>
</dbReference>
<organism evidence="2 3">
    <name type="scientific">Syncephalis pseudoplumigaleata</name>
    <dbReference type="NCBI Taxonomy" id="1712513"/>
    <lineage>
        <taxon>Eukaryota</taxon>
        <taxon>Fungi</taxon>
        <taxon>Fungi incertae sedis</taxon>
        <taxon>Zoopagomycota</taxon>
        <taxon>Zoopagomycotina</taxon>
        <taxon>Zoopagomycetes</taxon>
        <taxon>Zoopagales</taxon>
        <taxon>Piptocephalidaceae</taxon>
        <taxon>Syncephalis</taxon>
    </lineage>
</organism>
<evidence type="ECO:0000313" key="2">
    <source>
        <dbReference type="EMBL" id="RKP24053.1"/>
    </source>
</evidence>
<dbReference type="InterPro" id="IPR048684">
    <property type="entry name" value="COG4_C"/>
</dbReference>
<reference evidence="3" key="1">
    <citation type="journal article" date="2018" name="Nat. Microbiol.">
        <title>Leveraging single-cell genomics to expand the fungal tree of life.</title>
        <authorList>
            <person name="Ahrendt S.R."/>
            <person name="Quandt C.A."/>
            <person name="Ciobanu D."/>
            <person name="Clum A."/>
            <person name="Salamov A."/>
            <person name="Andreopoulos B."/>
            <person name="Cheng J.F."/>
            <person name="Woyke T."/>
            <person name="Pelin A."/>
            <person name="Henrissat B."/>
            <person name="Reynolds N.K."/>
            <person name="Benny G.L."/>
            <person name="Smith M.E."/>
            <person name="James T.Y."/>
            <person name="Grigoriev I.V."/>
        </authorList>
    </citation>
    <scope>NUCLEOTIDE SEQUENCE [LARGE SCALE GENOMIC DNA]</scope>
    <source>
        <strain evidence="3">Benny S71-1</strain>
    </source>
</reference>
<dbReference type="PANTHER" id="PTHR24016">
    <property type="entry name" value="CONSERVED OLIGOMERIC GOLGI COMPLEX SUBUNIT 4"/>
    <property type="match status" value="1"/>
</dbReference>
<dbReference type="Pfam" id="PF20662">
    <property type="entry name" value="COG4_C"/>
    <property type="match status" value="1"/>
</dbReference>
<dbReference type="Proteomes" id="UP000278143">
    <property type="component" value="Unassembled WGS sequence"/>
</dbReference>
<protein>
    <submittedName>
        <fullName evidence="2">COG4 transport protein-domain-containing protein</fullName>
    </submittedName>
</protein>
<gene>
    <name evidence="2" type="ORF">SYNPS1DRAFT_23855</name>
</gene>
<keyword evidence="3" id="KW-1185">Reference proteome</keyword>
<feature type="domain" description="COG4 transport protein middle alpha-helical bundle" evidence="1">
    <location>
        <begin position="94"/>
        <end position="416"/>
    </location>
</feature>